<dbReference type="EMBL" id="CAJVCH010033954">
    <property type="protein sequence ID" value="CAG7714187.1"/>
    <property type="molecule type" value="Genomic_DNA"/>
</dbReference>
<evidence type="ECO:0000313" key="1">
    <source>
        <dbReference type="EMBL" id="CAG7714187.1"/>
    </source>
</evidence>
<proteinExistence type="predicted"/>
<gene>
    <name evidence="1" type="ORF">AFUS01_LOCUS5336</name>
</gene>
<evidence type="ECO:0000313" key="2">
    <source>
        <dbReference type="Proteomes" id="UP000708208"/>
    </source>
</evidence>
<reference evidence="1" key="1">
    <citation type="submission" date="2021-06" db="EMBL/GenBank/DDBJ databases">
        <authorList>
            <person name="Hodson N. C."/>
            <person name="Mongue J. A."/>
            <person name="Jaron S. K."/>
        </authorList>
    </citation>
    <scope>NUCLEOTIDE SEQUENCE</scope>
</reference>
<protein>
    <submittedName>
        <fullName evidence="1">Uncharacterized protein</fullName>
    </submittedName>
</protein>
<dbReference type="Proteomes" id="UP000708208">
    <property type="component" value="Unassembled WGS sequence"/>
</dbReference>
<organism evidence="1 2">
    <name type="scientific">Allacma fusca</name>
    <dbReference type="NCBI Taxonomy" id="39272"/>
    <lineage>
        <taxon>Eukaryota</taxon>
        <taxon>Metazoa</taxon>
        <taxon>Ecdysozoa</taxon>
        <taxon>Arthropoda</taxon>
        <taxon>Hexapoda</taxon>
        <taxon>Collembola</taxon>
        <taxon>Symphypleona</taxon>
        <taxon>Sminthuridae</taxon>
        <taxon>Allacma</taxon>
    </lineage>
</organism>
<accession>A0A8J2JX86</accession>
<feature type="non-terminal residue" evidence="1">
    <location>
        <position position="1"/>
    </location>
</feature>
<name>A0A8J2JX86_9HEXA</name>
<dbReference type="AlphaFoldDB" id="A0A8J2JX86"/>
<comment type="caution">
    <text evidence="1">The sequence shown here is derived from an EMBL/GenBank/DDBJ whole genome shotgun (WGS) entry which is preliminary data.</text>
</comment>
<sequence length="30" mass="3554">DSVPSSTVLRRYYFSRRMPTSCSRTLCKKQ</sequence>
<keyword evidence="2" id="KW-1185">Reference proteome</keyword>